<feature type="compositionally biased region" description="Basic and acidic residues" evidence="1">
    <location>
        <begin position="11"/>
        <end position="24"/>
    </location>
</feature>
<feature type="region of interest" description="Disordered" evidence="1">
    <location>
        <begin position="1"/>
        <end position="91"/>
    </location>
</feature>
<accession>A0A6J4S3P2</accession>
<sequence length="130" mass="14853">GTVQGPARVVESPEHLLRGHHDAGRLAPAHPDLGRHRRRARHHQQRAGLREGQEHRARPARDRRHLRPRQPFALLRGARQGGGRHRGWGSRAHRDAVPEVLRWALSLVRGPRPGARDHRYRAREGQQHGV</sequence>
<evidence type="ECO:0000256" key="1">
    <source>
        <dbReference type="SAM" id="MobiDB-lite"/>
    </source>
</evidence>
<gene>
    <name evidence="2" type="ORF">AVDCRST_MAG12-1698</name>
</gene>
<dbReference type="EMBL" id="CADCVK010000262">
    <property type="protein sequence ID" value="CAA9484236.1"/>
    <property type="molecule type" value="Genomic_DNA"/>
</dbReference>
<reference evidence="2" key="1">
    <citation type="submission" date="2020-02" db="EMBL/GenBank/DDBJ databases">
        <authorList>
            <person name="Meier V. D."/>
        </authorList>
    </citation>
    <scope>NUCLEOTIDE SEQUENCE</scope>
    <source>
        <strain evidence="2">AVDCRST_MAG12</strain>
    </source>
</reference>
<protein>
    <submittedName>
        <fullName evidence="2">Oxidoreductase</fullName>
    </submittedName>
</protein>
<name>A0A6J4S3P2_9ACTN</name>
<feature type="non-terminal residue" evidence="2">
    <location>
        <position position="1"/>
    </location>
</feature>
<organism evidence="2">
    <name type="scientific">uncultured Rubrobacteraceae bacterium</name>
    <dbReference type="NCBI Taxonomy" id="349277"/>
    <lineage>
        <taxon>Bacteria</taxon>
        <taxon>Bacillati</taxon>
        <taxon>Actinomycetota</taxon>
        <taxon>Rubrobacteria</taxon>
        <taxon>Rubrobacterales</taxon>
        <taxon>Rubrobacteraceae</taxon>
        <taxon>environmental samples</taxon>
    </lineage>
</organism>
<evidence type="ECO:0000313" key="2">
    <source>
        <dbReference type="EMBL" id="CAA9484236.1"/>
    </source>
</evidence>
<feature type="compositionally biased region" description="Basic and acidic residues" evidence="1">
    <location>
        <begin position="48"/>
        <end position="60"/>
    </location>
</feature>
<feature type="compositionally biased region" description="Basic and acidic residues" evidence="1">
    <location>
        <begin position="114"/>
        <end position="130"/>
    </location>
</feature>
<feature type="region of interest" description="Disordered" evidence="1">
    <location>
        <begin position="111"/>
        <end position="130"/>
    </location>
</feature>
<dbReference type="AlphaFoldDB" id="A0A6J4S3P2"/>
<feature type="non-terminal residue" evidence="2">
    <location>
        <position position="130"/>
    </location>
</feature>
<proteinExistence type="predicted"/>
<feature type="compositionally biased region" description="Basic residues" evidence="1">
    <location>
        <begin position="35"/>
        <end position="45"/>
    </location>
</feature>